<dbReference type="CDD" id="cd02966">
    <property type="entry name" value="TlpA_like_family"/>
    <property type="match status" value="1"/>
</dbReference>
<dbReference type="STRING" id="568899.SAMN05192534_101477"/>
<dbReference type="Gene3D" id="3.40.30.10">
    <property type="entry name" value="Glutaredoxin"/>
    <property type="match status" value="1"/>
</dbReference>
<dbReference type="InterPro" id="IPR050553">
    <property type="entry name" value="Thioredoxin_ResA/DsbE_sf"/>
</dbReference>
<protein>
    <submittedName>
        <fullName evidence="3">Peroxiredoxin</fullName>
    </submittedName>
</protein>
<dbReference type="GO" id="GO:0016491">
    <property type="term" value="F:oxidoreductase activity"/>
    <property type="evidence" value="ECO:0007669"/>
    <property type="project" value="InterPro"/>
</dbReference>
<dbReference type="GO" id="GO:0016209">
    <property type="term" value="F:antioxidant activity"/>
    <property type="evidence" value="ECO:0007669"/>
    <property type="project" value="InterPro"/>
</dbReference>
<evidence type="ECO:0000313" key="3">
    <source>
        <dbReference type="EMBL" id="SDH05900.1"/>
    </source>
</evidence>
<dbReference type="SUPFAM" id="SSF52833">
    <property type="entry name" value="Thioredoxin-like"/>
    <property type="match status" value="1"/>
</dbReference>
<dbReference type="PROSITE" id="PS51352">
    <property type="entry name" value="THIOREDOXIN_2"/>
    <property type="match status" value="1"/>
</dbReference>
<organism evidence="3 4">
    <name type="scientific">Alteribacillus persepolensis</name>
    <dbReference type="NCBI Taxonomy" id="568899"/>
    <lineage>
        <taxon>Bacteria</taxon>
        <taxon>Bacillati</taxon>
        <taxon>Bacillota</taxon>
        <taxon>Bacilli</taxon>
        <taxon>Bacillales</taxon>
        <taxon>Bacillaceae</taxon>
        <taxon>Alteribacillus</taxon>
    </lineage>
</organism>
<reference evidence="3 4" key="1">
    <citation type="submission" date="2016-10" db="EMBL/GenBank/DDBJ databases">
        <authorList>
            <person name="de Groot N.N."/>
        </authorList>
    </citation>
    <scope>NUCLEOTIDE SEQUENCE [LARGE SCALE GENOMIC DNA]</scope>
    <source>
        <strain evidence="3 4">DSM 21632</strain>
    </source>
</reference>
<evidence type="ECO:0000256" key="1">
    <source>
        <dbReference type="ARBA" id="ARBA00023157"/>
    </source>
</evidence>
<name>A0A1G7ZCU7_9BACI</name>
<dbReference type="AlphaFoldDB" id="A0A1G7ZCU7"/>
<dbReference type="Pfam" id="PF00578">
    <property type="entry name" value="AhpC-TSA"/>
    <property type="match status" value="1"/>
</dbReference>
<accession>A0A1G7ZCU7</accession>
<dbReference type="InterPro" id="IPR013766">
    <property type="entry name" value="Thioredoxin_domain"/>
</dbReference>
<sequence length="146" mass="16991">MTAPDFKLKKMNTNDVIHLRSYQGKPMLLTFWASWCPDSQVDLLHKQRFYDHLDKNQLHFLTINVTGRERAAEAAQQLIEREGYTFPVLLDEGTAIYDRYQCMGVPTTFILDAKQEIVNRFNDNAKFIDIMKGLHRVMDSHESEPG</sequence>
<dbReference type="PANTHER" id="PTHR42852">
    <property type="entry name" value="THIOL:DISULFIDE INTERCHANGE PROTEIN DSBE"/>
    <property type="match status" value="1"/>
</dbReference>
<dbReference type="EMBL" id="FNDK01000001">
    <property type="protein sequence ID" value="SDH05900.1"/>
    <property type="molecule type" value="Genomic_DNA"/>
</dbReference>
<evidence type="ECO:0000259" key="2">
    <source>
        <dbReference type="PROSITE" id="PS51352"/>
    </source>
</evidence>
<dbReference type="InterPro" id="IPR000866">
    <property type="entry name" value="AhpC/TSA"/>
</dbReference>
<keyword evidence="1" id="KW-1015">Disulfide bond</keyword>
<feature type="domain" description="Thioredoxin" evidence="2">
    <location>
        <begin position="1"/>
        <end position="143"/>
    </location>
</feature>
<dbReference type="RefSeq" id="WP_175487337.1">
    <property type="nucleotide sequence ID" value="NZ_FNDK01000001.1"/>
</dbReference>
<dbReference type="PANTHER" id="PTHR42852:SF17">
    <property type="entry name" value="THIOREDOXIN-LIKE PROTEIN HI_1115"/>
    <property type="match status" value="1"/>
</dbReference>
<keyword evidence="4" id="KW-1185">Reference proteome</keyword>
<gene>
    <name evidence="3" type="ORF">SAMN05192534_101477</name>
</gene>
<evidence type="ECO:0000313" key="4">
    <source>
        <dbReference type="Proteomes" id="UP000199163"/>
    </source>
</evidence>
<proteinExistence type="predicted"/>
<dbReference type="InterPro" id="IPR036249">
    <property type="entry name" value="Thioredoxin-like_sf"/>
</dbReference>
<dbReference type="Proteomes" id="UP000199163">
    <property type="component" value="Unassembled WGS sequence"/>
</dbReference>